<dbReference type="WBParaSite" id="EVEC_0000997901-mRNA-1">
    <property type="protein sequence ID" value="EVEC_0000997901-mRNA-1"/>
    <property type="gene ID" value="EVEC_0000997901"/>
</dbReference>
<sequence length="81" mass="9091">MEEHHQFVKHRLLVQQAAVPAANQHLAVVYRHVVALHQPVAVVLLLTATAYHRTVVPYRRGVAVHRLTAVVRHHAATVTND</sequence>
<accession>A0A0N4VGP7</accession>
<reference evidence="3" key="1">
    <citation type="submission" date="2017-02" db="UniProtKB">
        <authorList>
            <consortium name="WormBaseParasite"/>
        </authorList>
    </citation>
    <scope>IDENTIFICATION</scope>
</reference>
<protein>
    <submittedName>
        <fullName evidence="3">Secreted protein</fullName>
    </submittedName>
</protein>
<reference evidence="1 2" key="2">
    <citation type="submission" date="2018-10" db="EMBL/GenBank/DDBJ databases">
        <authorList>
            <consortium name="Pathogen Informatics"/>
        </authorList>
    </citation>
    <scope>NUCLEOTIDE SEQUENCE [LARGE SCALE GENOMIC DNA]</scope>
</reference>
<evidence type="ECO:0000313" key="3">
    <source>
        <dbReference type="WBParaSite" id="EVEC_0000997901-mRNA-1"/>
    </source>
</evidence>
<proteinExistence type="predicted"/>
<gene>
    <name evidence="1" type="ORF">EVEC_LOCUS9343</name>
</gene>
<dbReference type="AlphaFoldDB" id="A0A0N4VGP7"/>
<keyword evidence="2" id="KW-1185">Reference proteome</keyword>
<evidence type="ECO:0000313" key="2">
    <source>
        <dbReference type="Proteomes" id="UP000274131"/>
    </source>
</evidence>
<evidence type="ECO:0000313" key="1">
    <source>
        <dbReference type="EMBL" id="VDD94592.1"/>
    </source>
</evidence>
<organism evidence="3">
    <name type="scientific">Enterobius vermicularis</name>
    <name type="common">Human pinworm</name>
    <dbReference type="NCBI Taxonomy" id="51028"/>
    <lineage>
        <taxon>Eukaryota</taxon>
        <taxon>Metazoa</taxon>
        <taxon>Ecdysozoa</taxon>
        <taxon>Nematoda</taxon>
        <taxon>Chromadorea</taxon>
        <taxon>Rhabditida</taxon>
        <taxon>Spirurina</taxon>
        <taxon>Oxyuridomorpha</taxon>
        <taxon>Oxyuroidea</taxon>
        <taxon>Oxyuridae</taxon>
        <taxon>Enterobius</taxon>
    </lineage>
</organism>
<name>A0A0N4VGP7_ENTVE</name>
<dbReference type="EMBL" id="UXUI01009974">
    <property type="protein sequence ID" value="VDD94592.1"/>
    <property type="molecule type" value="Genomic_DNA"/>
</dbReference>
<dbReference type="Proteomes" id="UP000274131">
    <property type="component" value="Unassembled WGS sequence"/>
</dbReference>